<dbReference type="SMART" id="SM00487">
    <property type="entry name" value="DEXDc"/>
    <property type="match status" value="1"/>
</dbReference>
<keyword evidence="1 5" id="KW-0547">Nucleotide-binding</keyword>
<dbReference type="InterPro" id="IPR011545">
    <property type="entry name" value="DEAD/DEAH_box_helicase_dom"/>
</dbReference>
<dbReference type="OrthoDB" id="10661895at2759"/>
<evidence type="ECO:0000256" key="2">
    <source>
        <dbReference type="ARBA" id="ARBA00022801"/>
    </source>
</evidence>
<comment type="function">
    <text evidence="5">RNA helicase.</text>
</comment>
<feature type="domain" description="Helicase C-terminal" evidence="7">
    <location>
        <begin position="285"/>
        <end position="431"/>
    </location>
</feature>
<gene>
    <name evidence="8" type="ORF">KFE25_014025</name>
</gene>
<evidence type="ECO:0000256" key="4">
    <source>
        <dbReference type="ARBA" id="ARBA00022884"/>
    </source>
</evidence>
<dbReference type="Gene3D" id="3.40.50.300">
    <property type="entry name" value="P-loop containing nucleotide triphosphate hydrolases"/>
    <property type="match status" value="2"/>
</dbReference>
<evidence type="ECO:0000256" key="1">
    <source>
        <dbReference type="ARBA" id="ARBA00022741"/>
    </source>
</evidence>
<evidence type="ECO:0000259" key="7">
    <source>
        <dbReference type="PROSITE" id="PS51194"/>
    </source>
</evidence>
<evidence type="ECO:0000259" key="6">
    <source>
        <dbReference type="PROSITE" id="PS51192"/>
    </source>
</evidence>
<keyword evidence="9" id="KW-1185">Reference proteome</keyword>
<dbReference type="EMBL" id="JAGTXO010000023">
    <property type="protein sequence ID" value="KAG8462006.1"/>
    <property type="molecule type" value="Genomic_DNA"/>
</dbReference>
<feature type="domain" description="Helicase ATP-binding" evidence="6">
    <location>
        <begin position="9"/>
        <end position="184"/>
    </location>
</feature>
<evidence type="ECO:0000256" key="5">
    <source>
        <dbReference type="RuleBase" id="RU365068"/>
    </source>
</evidence>
<dbReference type="SMART" id="SM00490">
    <property type="entry name" value="HELICc"/>
    <property type="match status" value="1"/>
</dbReference>
<comment type="caution">
    <text evidence="8">The sequence shown here is derived from an EMBL/GenBank/DDBJ whole genome shotgun (WGS) entry which is preliminary data.</text>
</comment>
<dbReference type="GO" id="GO:0005524">
    <property type="term" value="F:ATP binding"/>
    <property type="evidence" value="ECO:0007669"/>
    <property type="project" value="UniProtKB-UniRule"/>
</dbReference>
<dbReference type="EC" id="3.6.4.13" evidence="5"/>
<organism evidence="8 9">
    <name type="scientific">Diacronema lutheri</name>
    <name type="common">Unicellular marine alga</name>
    <name type="synonym">Monochrysis lutheri</name>
    <dbReference type="NCBI Taxonomy" id="2081491"/>
    <lineage>
        <taxon>Eukaryota</taxon>
        <taxon>Haptista</taxon>
        <taxon>Haptophyta</taxon>
        <taxon>Pavlovophyceae</taxon>
        <taxon>Pavlovales</taxon>
        <taxon>Pavlovaceae</taxon>
        <taxon>Diacronema</taxon>
    </lineage>
</organism>
<reference evidence="8" key="1">
    <citation type="submission" date="2021-05" db="EMBL/GenBank/DDBJ databases">
        <title>The genome of the haptophyte Pavlova lutheri (Diacronema luteri, Pavlovales) - a model for lipid biosynthesis in eukaryotic algae.</title>
        <authorList>
            <person name="Hulatt C.J."/>
            <person name="Posewitz M.C."/>
        </authorList>
    </citation>
    <scope>NUCLEOTIDE SEQUENCE</scope>
    <source>
        <strain evidence="8">NIVA-4/92</strain>
    </source>
</reference>
<evidence type="ECO:0000313" key="9">
    <source>
        <dbReference type="Proteomes" id="UP000751190"/>
    </source>
</evidence>
<dbReference type="InterPro" id="IPR001650">
    <property type="entry name" value="Helicase_C-like"/>
</dbReference>
<comment type="catalytic activity">
    <reaction evidence="5">
        <text>ATP + H2O = ADP + phosphate + H(+)</text>
        <dbReference type="Rhea" id="RHEA:13065"/>
        <dbReference type="ChEBI" id="CHEBI:15377"/>
        <dbReference type="ChEBI" id="CHEBI:15378"/>
        <dbReference type="ChEBI" id="CHEBI:30616"/>
        <dbReference type="ChEBI" id="CHEBI:43474"/>
        <dbReference type="ChEBI" id="CHEBI:456216"/>
        <dbReference type="EC" id="3.6.4.13"/>
    </reaction>
</comment>
<proteinExistence type="inferred from homology"/>
<evidence type="ECO:0000313" key="8">
    <source>
        <dbReference type="EMBL" id="KAG8462006.1"/>
    </source>
</evidence>
<protein>
    <recommendedName>
        <fullName evidence="5">ATP-dependent RNA helicase</fullName>
        <ecNumber evidence="5">3.6.4.13</ecNumber>
    </recommendedName>
</protein>
<accession>A0A8J6C8K9</accession>
<dbReference type="SUPFAM" id="SSF52540">
    <property type="entry name" value="P-loop containing nucleoside triphosphate hydrolases"/>
    <property type="match status" value="1"/>
</dbReference>
<dbReference type="GO" id="GO:0016787">
    <property type="term" value="F:hydrolase activity"/>
    <property type="evidence" value="ECO:0007669"/>
    <property type="project" value="UniProtKB-KW"/>
</dbReference>
<dbReference type="GO" id="GO:0003723">
    <property type="term" value="F:RNA binding"/>
    <property type="evidence" value="ECO:0007669"/>
    <property type="project" value="UniProtKB-UniRule"/>
</dbReference>
<keyword evidence="4 5" id="KW-0694">RNA-binding</keyword>
<dbReference type="AlphaFoldDB" id="A0A8J6C8K9"/>
<comment type="domain">
    <text evidence="5">The Q motif is unique to and characteristic of the DEAD box family of RNA helicases and controls ATP binding and hydrolysis.</text>
</comment>
<evidence type="ECO:0000256" key="3">
    <source>
        <dbReference type="ARBA" id="ARBA00022840"/>
    </source>
</evidence>
<dbReference type="PROSITE" id="PS51194">
    <property type="entry name" value="HELICASE_CTER"/>
    <property type="match status" value="1"/>
</dbReference>
<dbReference type="PANTHER" id="PTHR24031">
    <property type="entry name" value="RNA HELICASE"/>
    <property type="match status" value="1"/>
</dbReference>
<dbReference type="InterPro" id="IPR027417">
    <property type="entry name" value="P-loop_NTPase"/>
</dbReference>
<keyword evidence="3 5" id="KW-0067">ATP-binding</keyword>
<keyword evidence="2 5" id="KW-0378">Hydrolase</keyword>
<dbReference type="Pfam" id="PF00270">
    <property type="entry name" value="DEAD"/>
    <property type="match status" value="1"/>
</dbReference>
<dbReference type="InterPro" id="IPR014001">
    <property type="entry name" value="Helicase_ATP-bd"/>
</dbReference>
<dbReference type="PROSITE" id="PS51192">
    <property type="entry name" value="HELICASE_ATP_BIND_1"/>
    <property type="match status" value="1"/>
</dbReference>
<keyword evidence="5" id="KW-0347">Helicase</keyword>
<dbReference type="Pfam" id="PF00271">
    <property type="entry name" value="Helicase_C"/>
    <property type="match status" value="1"/>
</dbReference>
<dbReference type="GO" id="GO:0003724">
    <property type="term" value="F:RNA helicase activity"/>
    <property type="evidence" value="ECO:0007669"/>
    <property type="project" value="UniProtKB-EC"/>
</dbReference>
<name>A0A8J6C8K9_DIALT</name>
<comment type="similarity">
    <text evidence="5">Belongs to the DEAD box helicase family.</text>
</comment>
<dbReference type="Proteomes" id="UP000751190">
    <property type="component" value="Unassembled WGS sequence"/>
</dbReference>
<sequence>MTALQADVVARGRFGLDVLVHGPARSGKTVAAVVLAAEMLRDRNAAASPRLQALLLAPSRELALQTCGLLASILAAGRLSARCVSLVGGTPYAECVRAGAACDAACATPGRLCALLAHSDLDASATRLVILDEYDLLLDSRSFGAALPQLLHALPEHRQLVALATRPTAALARAMLALMRPPAMLVASARELDLSAHRGCADALTAGGKGVALVAAPRQDGAEGEQLGALDSRRVRHLYVLADGAAPALQPDADSPAPRPPVAARGARGRRALASIATARTRCTALLAALDAFPFRQAIVFSSAPDELELLEAAIGTRGWPVVTLSAAHEPAVRERALERMRDGRARVLVCTDVVSRGVDCGDVDVVVHAQLPPSAAALVNRVGRALAPSDVAAVSVVVLLAPEVRALGRLCVSAGSPEPEQLLAPGHSRAAPAREAAEREAVVYDDLFDTDDGES</sequence>